<organism evidence="1 2">
    <name type="scientific">Rhodococcus sacchari</name>
    <dbReference type="NCBI Taxonomy" id="2962047"/>
    <lineage>
        <taxon>Bacteria</taxon>
        <taxon>Bacillati</taxon>
        <taxon>Actinomycetota</taxon>
        <taxon>Actinomycetes</taxon>
        <taxon>Mycobacteriales</taxon>
        <taxon>Nocardiaceae</taxon>
        <taxon>Rhodococcus</taxon>
    </lineage>
</organism>
<name>A0ACD4DCQ8_9NOCA</name>
<accession>A0ACD4DCQ8</accession>
<protein>
    <submittedName>
        <fullName evidence="1">Uncharacterized protein</fullName>
    </submittedName>
</protein>
<keyword evidence="2" id="KW-1185">Reference proteome</keyword>
<dbReference type="Proteomes" id="UP001156484">
    <property type="component" value="Chromosome"/>
</dbReference>
<sequence>MTRSDMEDAKKTAAPMARDGRASITWKESKMQQQLTSDELLVVIEELAEFYGTPDRAPVLTPSLEGGWLAHMVVTLDFHGANVYPGPERAVMFARGETLQESILALHDTFVAAAPCFELVKGA</sequence>
<evidence type="ECO:0000313" key="2">
    <source>
        <dbReference type="Proteomes" id="UP001156484"/>
    </source>
</evidence>
<reference evidence="1" key="1">
    <citation type="submission" date="2022-10" db="EMBL/GenBank/DDBJ databases">
        <title>Rhodococcus ferula Z13 complete genome.</title>
        <authorList>
            <person name="Long X."/>
            <person name="Zang M."/>
        </authorList>
    </citation>
    <scope>NUCLEOTIDE SEQUENCE</scope>
    <source>
        <strain evidence="1">Z13</strain>
    </source>
</reference>
<gene>
    <name evidence="1" type="ORF">OED52_13890</name>
</gene>
<proteinExistence type="predicted"/>
<dbReference type="EMBL" id="CP107551">
    <property type="protein sequence ID" value="UYP17763.1"/>
    <property type="molecule type" value="Genomic_DNA"/>
</dbReference>
<evidence type="ECO:0000313" key="1">
    <source>
        <dbReference type="EMBL" id="UYP17763.1"/>
    </source>
</evidence>